<dbReference type="Proteomes" id="UP000001937">
    <property type="component" value="Chromosome"/>
</dbReference>
<dbReference type="NCBIfam" id="TIGR03469">
    <property type="entry name" value="HpnB"/>
    <property type="match status" value="1"/>
</dbReference>
<proteinExistence type="predicted"/>
<protein>
    <submittedName>
        <fullName evidence="4">Glycosyl transferase, family 2</fullName>
    </submittedName>
</protein>
<feature type="domain" description="Glycosyltransferase 2-like" evidence="3">
    <location>
        <begin position="91"/>
        <end position="268"/>
    </location>
</feature>
<feature type="transmembrane region" description="Helical" evidence="2">
    <location>
        <begin position="336"/>
        <end position="357"/>
    </location>
</feature>
<evidence type="ECO:0000256" key="1">
    <source>
        <dbReference type="SAM" id="MobiDB-lite"/>
    </source>
</evidence>
<sequence>MVARQESFGGEISIPARPDRDGSLVTPHYPGRPHALEGPVAVSLSVTVLLWVAVASLLAWLYLTVGHGFFWRTDQRLPSRQAPTAWPSVAIVVPARDEADVLPVTLPTLLAQDYPGPVQLILVDDGSTDGTTEVARDLAEQAATRGETNVTPAMTTSTEPPTGWTGKLWALRRGIECAGDVDFLLLTDADISHRPGSLTALVESATSQKLDMVSQMAVLRVQTGWERLIVPAFVHFFAMLYPFRWSNRPGSRVAAAAGGCSLIRREALAAAGGLAEVRGAVIDDVAIARIIKRSGGRTWLGLAEQVHSQRPYPRLADLWKMVSRSAYAQLRHSPSLLVGTVLGLSLVFVIPVVATIVGIVTGDVATALVGGIAWLIMTVTYLPMTRYYCQPLPLALLLPGVAVLYLAMTVDSARLKRAGRGAAWKGRTYQDHGAPAAAPEYPNGPGERREGSVAGPPDSGGSSASAGGSSALPSASSTVPATPLVMATSSAVPAPAVAPASPTPTSIPTPTPTRWPASSSASPPVRGGSTDQPRT</sequence>
<dbReference type="OrthoDB" id="9810303at2"/>
<keyword evidence="4" id="KW-0808">Transferase</keyword>
<dbReference type="InterPro" id="IPR029044">
    <property type="entry name" value="Nucleotide-diphossugar_trans"/>
</dbReference>
<dbReference type="InterPro" id="IPR001173">
    <property type="entry name" value="Glyco_trans_2-like"/>
</dbReference>
<feature type="transmembrane region" description="Helical" evidence="2">
    <location>
        <begin position="364"/>
        <end position="384"/>
    </location>
</feature>
<dbReference type="GO" id="GO:0016740">
    <property type="term" value="F:transferase activity"/>
    <property type="evidence" value="ECO:0007669"/>
    <property type="project" value="UniProtKB-KW"/>
</dbReference>
<dbReference type="EMBL" id="CP000249">
    <property type="protein sequence ID" value="ABD10213.1"/>
    <property type="molecule type" value="Genomic_DNA"/>
</dbReference>
<dbReference type="InterPro" id="IPR017832">
    <property type="entry name" value="Glyco_trans_2_hopen-assoc_HpnB"/>
</dbReference>
<dbReference type="SUPFAM" id="SSF53448">
    <property type="entry name" value="Nucleotide-diphospho-sugar transferases"/>
    <property type="match status" value="1"/>
</dbReference>
<dbReference type="Pfam" id="PF00535">
    <property type="entry name" value="Glycos_transf_2"/>
    <property type="match status" value="1"/>
</dbReference>
<feature type="transmembrane region" description="Helical" evidence="2">
    <location>
        <begin position="48"/>
        <end position="71"/>
    </location>
</feature>
<gene>
    <name evidence="4" type="ordered locus">Francci3_0829</name>
</gene>
<dbReference type="CAZy" id="GT2">
    <property type="family name" value="Glycosyltransferase Family 2"/>
</dbReference>
<dbReference type="STRING" id="106370.Francci3_0829"/>
<feature type="compositionally biased region" description="Pro residues" evidence="1">
    <location>
        <begin position="501"/>
        <end position="513"/>
    </location>
</feature>
<feature type="compositionally biased region" description="Low complexity" evidence="1">
    <location>
        <begin position="452"/>
        <end position="478"/>
    </location>
</feature>
<evidence type="ECO:0000313" key="4">
    <source>
        <dbReference type="EMBL" id="ABD10213.1"/>
    </source>
</evidence>
<feature type="transmembrane region" description="Helical" evidence="2">
    <location>
        <begin position="390"/>
        <end position="410"/>
    </location>
</feature>
<feature type="region of interest" description="Disordered" evidence="1">
    <location>
        <begin position="492"/>
        <end position="535"/>
    </location>
</feature>
<dbReference type="AlphaFoldDB" id="Q2JES9"/>
<dbReference type="HOGENOM" id="CLU_038143_2_0_11"/>
<feature type="region of interest" description="Disordered" evidence="1">
    <location>
        <begin position="424"/>
        <end position="478"/>
    </location>
</feature>
<accession>Q2JES9</accession>
<keyword evidence="2" id="KW-0812">Transmembrane</keyword>
<keyword evidence="2" id="KW-0472">Membrane</keyword>
<dbReference type="Gene3D" id="3.90.550.10">
    <property type="entry name" value="Spore Coat Polysaccharide Biosynthesis Protein SpsA, Chain A"/>
    <property type="match status" value="1"/>
</dbReference>
<dbReference type="KEGG" id="fra:Francci3_0829"/>
<name>Q2JES9_FRACC</name>
<dbReference type="PANTHER" id="PTHR43646:SF3">
    <property type="entry name" value="SLR1566 PROTEIN"/>
    <property type="match status" value="1"/>
</dbReference>
<dbReference type="PANTHER" id="PTHR43646">
    <property type="entry name" value="GLYCOSYLTRANSFERASE"/>
    <property type="match status" value="1"/>
</dbReference>
<keyword evidence="5" id="KW-1185">Reference proteome</keyword>
<feature type="region of interest" description="Disordered" evidence="1">
    <location>
        <begin position="1"/>
        <end position="26"/>
    </location>
</feature>
<evidence type="ECO:0000259" key="3">
    <source>
        <dbReference type="Pfam" id="PF00535"/>
    </source>
</evidence>
<reference evidence="4 5" key="1">
    <citation type="journal article" date="2007" name="Genome Res.">
        <title>Genome characteristics of facultatively symbiotic Frankia sp. strains reflect host range and host plant biogeography.</title>
        <authorList>
            <person name="Normand P."/>
            <person name="Lapierre P."/>
            <person name="Tisa L.S."/>
            <person name="Gogarten J.P."/>
            <person name="Alloisio N."/>
            <person name="Bagnarol E."/>
            <person name="Bassi C.A."/>
            <person name="Berry A.M."/>
            <person name="Bickhart D.M."/>
            <person name="Choisne N."/>
            <person name="Couloux A."/>
            <person name="Cournoyer B."/>
            <person name="Cruveiller S."/>
            <person name="Daubin V."/>
            <person name="Demange N."/>
            <person name="Francino M.P."/>
            <person name="Goltsman E."/>
            <person name="Huang Y."/>
            <person name="Kopp O.R."/>
            <person name="Labarre L."/>
            <person name="Lapidus A."/>
            <person name="Lavire C."/>
            <person name="Marechal J."/>
            <person name="Martinez M."/>
            <person name="Mastronunzio J.E."/>
            <person name="Mullin B.C."/>
            <person name="Niemann J."/>
            <person name="Pujic P."/>
            <person name="Rawnsley T."/>
            <person name="Rouy Z."/>
            <person name="Schenowitz C."/>
            <person name="Sellstedt A."/>
            <person name="Tavares F."/>
            <person name="Tomkins J.P."/>
            <person name="Vallenet D."/>
            <person name="Valverde C."/>
            <person name="Wall L.G."/>
            <person name="Wang Y."/>
            <person name="Medigue C."/>
            <person name="Benson D.R."/>
        </authorList>
    </citation>
    <scope>NUCLEOTIDE SEQUENCE [LARGE SCALE GENOMIC DNA]</scope>
    <source>
        <strain evidence="5">DSM 45818 / CECT 9043 / CcI3</strain>
    </source>
</reference>
<evidence type="ECO:0000256" key="2">
    <source>
        <dbReference type="SAM" id="Phobius"/>
    </source>
</evidence>
<organism evidence="4 5">
    <name type="scientific">Frankia casuarinae (strain DSM 45818 / CECT 9043 / HFP020203 / CcI3)</name>
    <dbReference type="NCBI Taxonomy" id="106370"/>
    <lineage>
        <taxon>Bacteria</taxon>
        <taxon>Bacillati</taxon>
        <taxon>Actinomycetota</taxon>
        <taxon>Actinomycetes</taxon>
        <taxon>Frankiales</taxon>
        <taxon>Frankiaceae</taxon>
        <taxon>Frankia</taxon>
    </lineage>
</organism>
<evidence type="ECO:0000313" key="5">
    <source>
        <dbReference type="Proteomes" id="UP000001937"/>
    </source>
</evidence>
<dbReference type="PhylomeDB" id="Q2JES9"/>
<dbReference type="eggNOG" id="COG1215">
    <property type="taxonomic scope" value="Bacteria"/>
</dbReference>
<keyword evidence="2" id="KW-1133">Transmembrane helix</keyword>